<feature type="transmembrane region" description="Helical" evidence="1">
    <location>
        <begin position="113"/>
        <end position="134"/>
    </location>
</feature>
<keyword evidence="1" id="KW-1133">Transmembrane helix</keyword>
<comment type="caution">
    <text evidence="2">The sequence shown here is derived from an EMBL/GenBank/DDBJ whole genome shotgun (WGS) entry which is preliminary data.</text>
</comment>
<dbReference type="Proteomes" id="UP000274545">
    <property type="component" value="Unassembled WGS sequence"/>
</dbReference>
<dbReference type="Gene3D" id="1.10.1760.20">
    <property type="match status" value="1"/>
</dbReference>
<evidence type="ECO:0000313" key="2">
    <source>
        <dbReference type="EMBL" id="RUP75297.1"/>
    </source>
</evidence>
<evidence type="ECO:0000313" key="3">
    <source>
        <dbReference type="Proteomes" id="UP000274545"/>
    </source>
</evidence>
<feature type="transmembrane region" description="Helical" evidence="1">
    <location>
        <begin position="76"/>
        <end position="101"/>
    </location>
</feature>
<evidence type="ECO:0000256" key="1">
    <source>
        <dbReference type="SAM" id="Phobius"/>
    </source>
</evidence>
<name>A0A433EM29_9MOLU</name>
<gene>
    <name evidence="2" type="ORF">D6D54_08725</name>
</gene>
<organism evidence="2 3">
    <name type="scientific">Spiroplasma poulsonii</name>
    <dbReference type="NCBI Taxonomy" id="2138"/>
    <lineage>
        <taxon>Bacteria</taxon>
        <taxon>Bacillati</taxon>
        <taxon>Mycoplasmatota</taxon>
        <taxon>Mollicutes</taxon>
        <taxon>Entomoplasmatales</taxon>
        <taxon>Spiroplasmataceae</taxon>
        <taxon>Spiroplasma</taxon>
    </lineage>
</organism>
<feature type="transmembrane region" description="Helical" evidence="1">
    <location>
        <begin position="177"/>
        <end position="203"/>
    </location>
</feature>
<dbReference type="RefSeq" id="WP_127093462.1">
    <property type="nucleotide sequence ID" value="NZ_RAHC01000022.1"/>
</dbReference>
<proteinExistence type="predicted"/>
<feature type="transmembrane region" description="Helical" evidence="1">
    <location>
        <begin position="35"/>
        <end position="55"/>
    </location>
</feature>
<sequence>MKKNSNNDLTVKNDRIWVRIKSLLFHKELYNQRLVTFKITAAAIFLAVAVGLSLLEIFNIPTPWGATFGLRFFDTLVIIYSISIVGLGFALLEGIALPWIHNLIDGHHTWIEMAFFMISNILVVLITWFIYYILLNAYYKVEVPEDIEDHTIHEYHHVKKAHDHHHKIISIAWTKKILAFVIIVPLCALVETLSFLIVAKILVNTGHSHLEEEYVHMINHGINMLSPAVSTPNEIINWPDSVSVAHDGHDHDHDNNGMASVFESWQHTLIFIGIFFGIFTAKYIVNATLFLLLERRTRQLVDRYGIYV</sequence>
<reference evidence="2 3" key="1">
    <citation type="journal article" date="2019" name="Genome Biol. Evol.">
        <title>Toxin and genome evolution in a Drosophila defensive symbiosis.</title>
        <authorList>
            <person name="Ballinger M.J."/>
            <person name="Gawryluk R.M."/>
            <person name="Perlman S.J."/>
        </authorList>
    </citation>
    <scope>NUCLEOTIDE SEQUENCE [LARGE SCALE GENOMIC DNA]</scope>
    <source>
        <strain evidence="3">sNeo</strain>
    </source>
</reference>
<protein>
    <recommendedName>
        <fullName evidence="4">Transmembrane protein</fullName>
    </recommendedName>
</protein>
<feature type="transmembrane region" description="Helical" evidence="1">
    <location>
        <begin position="269"/>
        <end position="293"/>
    </location>
</feature>
<dbReference type="EMBL" id="RAHC01000022">
    <property type="protein sequence ID" value="RUP75297.1"/>
    <property type="molecule type" value="Genomic_DNA"/>
</dbReference>
<accession>A0A433EM29</accession>
<evidence type="ECO:0008006" key="4">
    <source>
        <dbReference type="Google" id="ProtNLM"/>
    </source>
</evidence>
<dbReference type="AlphaFoldDB" id="A0A433EM29"/>
<keyword evidence="1" id="KW-0472">Membrane</keyword>
<keyword evidence="1" id="KW-0812">Transmembrane</keyword>